<organism evidence="1 2">
    <name type="scientific">Paenibacillus chibensis</name>
    <dbReference type="NCBI Taxonomy" id="59846"/>
    <lineage>
        <taxon>Bacteria</taxon>
        <taxon>Bacillati</taxon>
        <taxon>Bacillota</taxon>
        <taxon>Bacilli</taxon>
        <taxon>Bacillales</taxon>
        <taxon>Paenibacillaceae</taxon>
        <taxon>Paenibacillus</taxon>
    </lineage>
</organism>
<gene>
    <name evidence="1" type="ORF">P9847_09320</name>
</gene>
<dbReference type="RefSeq" id="WP_127603008.1">
    <property type="nucleotide sequence ID" value="NZ_BIMK01000016.1"/>
</dbReference>
<evidence type="ECO:0000313" key="2">
    <source>
        <dbReference type="Proteomes" id="UP001343257"/>
    </source>
</evidence>
<proteinExistence type="predicted"/>
<comment type="caution">
    <text evidence="1">The sequence shown here is derived from an EMBL/GenBank/DDBJ whole genome shotgun (WGS) entry which is preliminary data.</text>
</comment>
<evidence type="ECO:0000313" key="1">
    <source>
        <dbReference type="EMBL" id="MED5017498.1"/>
    </source>
</evidence>
<dbReference type="Pfam" id="PF26344">
    <property type="entry name" value="YuzC"/>
    <property type="match status" value="1"/>
</dbReference>
<protein>
    <submittedName>
        <fullName evidence="1">Uncharacterized protein</fullName>
    </submittedName>
</protein>
<sequence length="134" mass="15272">MSYPPYYGWHPSASPYPYYYYEAPPWIREYPQVKTDILNQSIQNYYKLMEEGYRVLGKLSEHSFAVQVMTAAQAGNKQEVDRLMKSISSDSVIRSEYSPDGIGISIDPKVEGNETACCKLAIFLRWGKPGTTGR</sequence>
<dbReference type="EMBL" id="JARTLD010000025">
    <property type="protein sequence ID" value="MED5017498.1"/>
    <property type="molecule type" value="Genomic_DNA"/>
</dbReference>
<keyword evidence="2" id="KW-1185">Reference proteome</keyword>
<name>A0ABU6PRL0_9BACL</name>
<accession>A0ABU6PRL0</accession>
<reference evidence="1 2" key="1">
    <citation type="submission" date="2023-03" db="EMBL/GenBank/DDBJ databases">
        <title>Bacillus Genome Sequencing.</title>
        <authorList>
            <person name="Dunlap C."/>
        </authorList>
    </citation>
    <scope>NUCLEOTIDE SEQUENCE [LARGE SCALE GENOMIC DNA]</scope>
    <source>
        <strain evidence="1 2">NRS-52</strain>
    </source>
</reference>
<dbReference type="InterPro" id="IPR058870">
    <property type="entry name" value="YuzC"/>
</dbReference>
<dbReference type="Proteomes" id="UP001343257">
    <property type="component" value="Unassembled WGS sequence"/>
</dbReference>